<feature type="domain" description="ABC-2 type transporter transmembrane" evidence="7">
    <location>
        <begin position="191"/>
        <end position="404"/>
    </location>
</feature>
<dbReference type="InterPro" id="IPR013525">
    <property type="entry name" value="ABC2_TM"/>
</dbReference>
<comment type="subcellular location">
    <subcellularLocation>
        <location evidence="1">Membrane</location>
        <topology evidence="1">Multi-pass membrane protein</topology>
    </subcellularLocation>
</comment>
<dbReference type="HOGENOM" id="CLU_000604_35_2_1"/>
<evidence type="ECO:0000256" key="1">
    <source>
        <dbReference type="ARBA" id="ARBA00004141"/>
    </source>
</evidence>
<name>S3DLQ8_GLAL2</name>
<reference evidence="8 9" key="1">
    <citation type="journal article" date="2013" name="BMC Genomics">
        <title>Genomics-driven discovery of the pneumocandin biosynthetic gene cluster in the fungus Glarea lozoyensis.</title>
        <authorList>
            <person name="Chen L."/>
            <person name="Yue Q."/>
            <person name="Zhang X."/>
            <person name="Xiang M."/>
            <person name="Wang C."/>
            <person name="Li S."/>
            <person name="Che Y."/>
            <person name="Ortiz-Lopez F.J."/>
            <person name="Bills G.F."/>
            <person name="Liu X."/>
            <person name="An Z."/>
        </authorList>
    </citation>
    <scope>NUCLEOTIDE SEQUENCE [LARGE SCALE GENOMIC DNA]</scope>
    <source>
        <strain evidence="9">ATCC 20868 / MF5171</strain>
    </source>
</reference>
<dbReference type="Gene3D" id="3.40.50.300">
    <property type="entry name" value="P-loop containing nucleotide triphosphate hydrolases"/>
    <property type="match status" value="1"/>
</dbReference>
<feature type="transmembrane region" description="Helical" evidence="6">
    <location>
        <begin position="283"/>
        <end position="311"/>
    </location>
</feature>
<dbReference type="RefSeq" id="XP_008084832.1">
    <property type="nucleotide sequence ID" value="XM_008086641.1"/>
</dbReference>
<dbReference type="GeneID" id="19463319"/>
<keyword evidence="5 6" id="KW-0472">Membrane</keyword>
<keyword evidence="8" id="KW-0378">Hydrolase</keyword>
<dbReference type="OrthoDB" id="245989at2759"/>
<dbReference type="EMBL" id="KE145369">
    <property type="protein sequence ID" value="EPE27473.1"/>
    <property type="molecule type" value="Genomic_DNA"/>
</dbReference>
<feature type="transmembrane region" description="Helical" evidence="6">
    <location>
        <begin position="209"/>
        <end position="227"/>
    </location>
</feature>
<dbReference type="GO" id="GO:0140359">
    <property type="term" value="F:ABC-type transporter activity"/>
    <property type="evidence" value="ECO:0007669"/>
    <property type="project" value="InterPro"/>
</dbReference>
<protein>
    <submittedName>
        <fullName evidence="8">p-loop containing nucleoside triphosphate hydrolase</fullName>
    </submittedName>
</protein>
<evidence type="ECO:0000256" key="5">
    <source>
        <dbReference type="ARBA" id="ARBA00023136"/>
    </source>
</evidence>
<keyword evidence="4 6" id="KW-1133">Transmembrane helix</keyword>
<dbReference type="OMA" id="PQITEGY"/>
<evidence type="ECO:0000313" key="8">
    <source>
        <dbReference type="EMBL" id="EPE27473.1"/>
    </source>
</evidence>
<feature type="transmembrane region" description="Helical" evidence="6">
    <location>
        <begin position="331"/>
        <end position="351"/>
    </location>
</feature>
<feature type="transmembrane region" description="Helical" evidence="6">
    <location>
        <begin position="239"/>
        <end position="262"/>
    </location>
</feature>
<evidence type="ECO:0000256" key="3">
    <source>
        <dbReference type="ARBA" id="ARBA00022692"/>
    </source>
</evidence>
<dbReference type="SUPFAM" id="SSF52540">
    <property type="entry name" value="P-loop containing nucleoside triphosphate hydrolases"/>
    <property type="match status" value="1"/>
</dbReference>
<keyword evidence="2" id="KW-0813">Transport</keyword>
<proteinExistence type="predicted"/>
<dbReference type="GO" id="GO:0016787">
    <property type="term" value="F:hydrolase activity"/>
    <property type="evidence" value="ECO:0007669"/>
    <property type="project" value="UniProtKB-KW"/>
</dbReference>
<keyword evidence="9" id="KW-1185">Reference proteome</keyword>
<dbReference type="Proteomes" id="UP000016922">
    <property type="component" value="Unassembled WGS sequence"/>
</dbReference>
<evidence type="ECO:0000256" key="6">
    <source>
        <dbReference type="SAM" id="Phobius"/>
    </source>
</evidence>
<feature type="transmembrane region" description="Helical" evidence="6">
    <location>
        <begin position="386"/>
        <end position="404"/>
    </location>
</feature>
<feature type="transmembrane region" description="Helical" evidence="6">
    <location>
        <begin position="358"/>
        <end position="380"/>
    </location>
</feature>
<evidence type="ECO:0000256" key="2">
    <source>
        <dbReference type="ARBA" id="ARBA00022448"/>
    </source>
</evidence>
<gene>
    <name evidence="8" type="ORF">GLAREA_04264</name>
</gene>
<accession>S3DLQ8</accession>
<evidence type="ECO:0000259" key="7">
    <source>
        <dbReference type="Pfam" id="PF01061"/>
    </source>
</evidence>
<evidence type="ECO:0000313" key="9">
    <source>
        <dbReference type="Proteomes" id="UP000016922"/>
    </source>
</evidence>
<dbReference type="GO" id="GO:0016020">
    <property type="term" value="C:membrane"/>
    <property type="evidence" value="ECO:0007669"/>
    <property type="project" value="UniProtKB-SubCell"/>
</dbReference>
<sequence>MRGFENAIVGVPGEGLNVEQRKRLTIGIEMAAKPELLLFLDEPTSGLDSQTAWTICTLLRKLADHGQTILCTIHQPSSLLLQNFDKILLIERGGQTVYFGDLGSQCRTMVSYLESKGARPLNAGESAAEWMMEVIGNDSSSVNWFEEWQQSSEKKVLKQEIAKISSVPKGAQISTNVYENQYEEFAVPLTTQIWLLLVRTFVEYWRIPAFLWAKFLFSCGAAIAISFSCWKSPTSLQGIHSQLFAIFTFYTILSNLMQQIVAQFLERRALFEAREGPSKTFSWMAFLISAAITEAVCQLILAVFTFVLFYYPIGMYLQIDKSESSERAGLMFLFFLAFLLFTSTFSHLLTVGMEHRETIVNIGSLLFYLILIFCGVLVPYDSLPKFWIFMYWISPFTYLVRGMFSAGVAKKAVVCSTVELLKVPIQGNSTCQEYLRAFVGSAGGKIVDGGDVGGCQYCPFEGTDDLLGMFNISYSERWINLGVLILFVGFNVVATFGVYWLTRVPKRQRMVET</sequence>
<evidence type="ECO:0000256" key="4">
    <source>
        <dbReference type="ARBA" id="ARBA00022989"/>
    </source>
</evidence>
<keyword evidence="3 6" id="KW-0812">Transmembrane</keyword>
<dbReference type="Pfam" id="PF01061">
    <property type="entry name" value="ABC2_membrane"/>
    <property type="match status" value="1"/>
</dbReference>
<dbReference type="AlphaFoldDB" id="S3DLQ8"/>
<organism evidence="8 9">
    <name type="scientific">Glarea lozoyensis (strain ATCC 20868 / MF5171)</name>
    <dbReference type="NCBI Taxonomy" id="1116229"/>
    <lineage>
        <taxon>Eukaryota</taxon>
        <taxon>Fungi</taxon>
        <taxon>Dikarya</taxon>
        <taxon>Ascomycota</taxon>
        <taxon>Pezizomycotina</taxon>
        <taxon>Leotiomycetes</taxon>
        <taxon>Helotiales</taxon>
        <taxon>Helotiaceae</taxon>
        <taxon>Glarea</taxon>
    </lineage>
</organism>
<dbReference type="InterPro" id="IPR027417">
    <property type="entry name" value="P-loop_NTPase"/>
</dbReference>
<feature type="transmembrane region" description="Helical" evidence="6">
    <location>
        <begin position="478"/>
        <end position="501"/>
    </location>
</feature>
<dbReference type="KEGG" id="glz:GLAREA_04264"/>
<dbReference type="PANTHER" id="PTHR19241">
    <property type="entry name" value="ATP-BINDING CASSETTE TRANSPORTER"/>
    <property type="match status" value="1"/>
</dbReference>
<dbReference type="eggNOG" id="KOG0065">
    <property type="taxonomic scope" value="Eukaryota"/>
</dbReference>